<evidence type="ECO:0000256" key="7">
    <source>
        <dbReference type="ARBA" id="ARBA00022984"/>
    </source>
</evidence>
<comment type="similarity">
    <text evidence="11">Belongs to the SEDS family. MrdB/RodA subfamily.</text>
</comment>
<keyword evidence="13" id="KW-1185">Reference proteome</keyword>
<feature type="transmembrane region" description="Helical" evidence="11">
    <location>
        <begin position="122"/>
        <end position="141"/>
    </location>
</feature>
<dbReference type="HAMAP" id="MF_02079">
    <property type="entry name" value="PGT_RodA"/>
    <property type="match status" value="1"/>
</dbReference>
<accession>A5D435</accession>
<evidence type="ECO:0000256" key="5">
    <source>
        <dbReference type="ARBA" id="ARBA00022692"/>
    </source>
</evidence>
<organism evidence="12 13">
    <name type="scientific">Pelotomaculum thermopropionicum (strain DSM 13744 / JCM 10971 / SI)</name>
    <dbReference type="NCBI Taxonomy" id="370438"/>
    <lineage>
        <taxon>Bacteria</taxon>
        <taxon>Bacillati</taxon>
        <taxon>Bacillota</taxon>
        <taxon>Clostridia</taxon>
        <taxon>Eubacteriales</taxon>
        <taxon>Desulfotomaculaceae</taxon>
        <taxon>Pelotomaculum</taxon>
    </lineage>
</organism>
<dbReference type="Proteomes" id="UP000006556">
    <property type="component" value="Chromosome"/>
</dbReference>
<keyword evidence="7 11" id="KW-0573">Peptidoglycan synthesis</keyword>
<feature type="transmembrane region" description="Helical" evidence="11">
    <location>
        <begin position="299"/>
        <end position="316"/>
    </location>
</feature>
<evidence type="ECO:0000256" key="3">
    <source>
        <dbReference type="ARBA" id="ARBA00022676"/>
    </source>
</evidence>
<dbReference type="InterPro" id="IPR001182">
    <property type="entry name" value="FtsW/RodA"/>
</dbReference>
<feature type="transmembrane region" description="Helical" evidence="11">
    <location>
        <begin position="15"/>
        <end position="37"/>
    </location>
</feature>
<evidence type="ECO:0000256" key="9">
    <source>
        <dbReference type="ARBA" id="ARBA00023136"/>
    </source>
</evidence>
<dbReference type="eggNOG" id="COG0772">
    <property type="taxonomic scope" value="Bacteria"/>
</dbReference>
<feature type="transmembrane region" description="Helical" evidence="11">
    <location>
        <begin position="197"/>
        <end position="218"/>
    </location>
</feature>
<comment type="catalytic activity">
    <reaction evidence="11">
        <text>[GlcNAc-(1-&gt;4)-Mur2Ac(oyl-L-Ala-gamma-D-Glu-L-Lys-D-Ala-D-Ala)](n)-di-trans,octa-cis-undecaprenyl diphosphate + beta-D-GlcNAc-(1-&gt;4)-Mur2Ac(oyl-L-Ala-gamma-D-Glu-L-Lys-D-Ala-D-Ala)-di-trans,octa-cis-undecaprenyl diphosphate = [GlcNAc-(1-&gt;4)-Mur2Ac(oyl-L-Ala-gamma-D-Glu-L-Lys-D-Ala-D-Ala)](n+1)-di-trans,octa-cis-undecaprenyl diphosphate + di-trans,octa-cis-undecaprenyl diphosphate + H(+)</text>
        <dbReference type="Rhea" id="RHEA:23708"/>
        <dbReference type="Rhea" id="RHEA-COMP:9602"/>
        <dbReference type="Rhea" id="RHEA-COMP:9603"/>
        <dbReference type="ChEBI" id="CHEBI:15378"/>
        <dbReference type="ChEBI" id="CHEBI:58405"/>
        <dbReference type="ChEBI" id="CHEBI:60033"/>
        <dbReference type="ChEBI" id="CHEBI:78435"/>
        <dbReference type="EC" id="2.4.99.28"/>
    </reaction>
</comment>
<keyword evidence="9 11" id="KW-0472">Membrane</keyword>
<dbReference type="InterPro" id="IPR011923">
    <property type="entry name" value="RodA/MrdB"/>
</dbReference>
<keyword evidence="12" id="KW-0131">Cell cycle</keyword>
<dbReference type="GO" id="GO:0051301">
    <property type="term" value="P:cell division"/>
    <property type="evidence" value="ECO:0007669"/>
    <property type="project" value="UniProtKB-KW"/>
</dbReference>
<dbReference type="PANTHER" id="PTHR30474">
    <property type="entry name" value="CELL CYCLE PROTEIN"/>
    <property type="match status" value="1"/>
</dbReference>
<evidence type="ECO:0000256" key="2">
    <source>
        <dbReference type="ARBA" id="ARBA00022475"/>
    </source>
</evidence>
<protein>
    <recommendedName>
        <fullName evidence="11">Peptidoglycan glycosyltransferase RodA</fullName>
        <shortName evidence="11">PGT</shortName>
        <ecNumber evidence="11">2.4.99.28</ecNumber>
    </recommendedName>
    <alternativeName>
        <fullName evidence="11">Cell elongation protein RodA</fullName>
    </alternativeName>
    <alternativeName>
        <fullName evidence="11">Cell wall polymerase</fullName>
    </alternativeName>
    <alternativeName>
        <fullName evidence="11">Peptidoglycan polymerase</fullName>
        <shortName evidence="11">PG polymerase</shortName>
    </alternativeName>
</protein>
<evidence type="ECO:0000256" key="8">
    <source>
        <dbReference type="ARBA" id="ARBA00022989"/>
    </source>
</evidence>
<feature type="transmembrane region" description="Helical" evidence="11">
    <location>
        <begin position="176"/>
        <end position="192"/>
    </location>
</feature>
<dbReference type="EC" id="2.4.99.28" evidence="11"/>
<dbReference type="GO" id="GO:0008360">
    <property type="term" value="P:regulation of cell shape"/>
    <property type="evidence" value="ECO:0007669"/>
    <property type="project" value="UniProtKB-KW"/>
</dbReference>
<dbReference type="UniPathway" id="UPA00219"/>
<keyword evidence="2 11" id="KW-1003">Cell membrane</keyword>
<comment type="subcellular location">
    <subcellularLocation>
        <location evidence="11">Cell membrane</location>
        <topology evidence="11">Multi-pass membrane protein</topology>
    </subcellularLocation>
    <subcellularLocation>
        <location evidence="1">Membrane</location>
        <topology evidence="1">Multi-pass membrane protein</topology>
    </subcellularLocation>
</comment>
<feature type="transmembrane region" description="Helical" evidence="11">
    <location>
        <begin position="90"/>
        <end position="116"/>
    </location>
</feature>
<evidence type="ECO:0000256" key="11">
    <source>
        <dbReference type="HAMAP-Rule" id="MF_02079"/>
    </source>
</evidence>
<keyword evidence="5 11" id="KW-0812">Transmembrane</keyword>
<keyword evidence="12" id="KW-0132">Cell division</keyword>
<keyword evidence="4 11" id="KW-0808">Transferase</keyword>
<dbReference type="GO" id="GO:0005886">
    <property type="term" value="C:plasma membrane"/>
    <property type="evidence" value="ECO:0007669"/>
    <property type="project" value="UniProtKB-SubCell"/>
</dbReference>
<name>A5D435_PELTS</name>
<sequence>MRAAMFKQSRILKKLDYTLVITVVIIIIFSLVIIYSATKPSEVLTATGEAGGDPFASVKKQVFNIIIGLGVMLFMLGIQYEDLAKHMKALYALNLVMLGAVIFFGHSALGATRWIGIGSFKFQPSEFAKLIIIICFAAFLVRRKGKLNRLKDLLPCFAFMGVPVLLILMQPDLGTSLVYMAIMFGMLFAAGARPALLAGLIVGGLSLVSLWIWAHFWFEANSSFDLWIPLKDYQLKRLTIFLNPWKDWHGDGYHVIQSQIAIGQGGFFGRGLFQGSQTHGDFLPIQETDFIFSVVGEELGFVGAVALLFLFFVLIYRCIYIAVNAKDCFGFLLSAGVISMITFHVMVNVGMTTGIMPVTGIPLPMFSYGGSSMITNLAAMGLLLNINAKRQNIMF</sequence>
<keyword evidence="10 11" id="KW-0961">Cell wall biogenesis/degradation</keyword>
<keyword evidence="3 11" id="KW-0328">Glycosyltransferase</keyword>
<dbReference type="PROSITE" id="PS00428">
    <property type="entry name" value="FTSW_RODA_SPOVE"/>
    <property type="match status" value="1"/>
</dbReference>
<keyword evidence="6 11" id="KW-0133">Cell shape</keyword>
<reference evidence="13" key="1">
    <citation type="journal article" date="2008" name="Genome Res.">
        <title>The genome of Pelotomaculum thermopropionicum reveals niche-associated evolution in anaerobic microbiota.</title>
        <authorList>
            <person name="Kosaka T."/>
            <person name="Kato S."/>
            <person name="Shimoyama T."/>
            <person name="Ishii S."/>
            <person name="Abe T."/>
            <person name="Watanabe K."/>
        </authorList>
    </citation>
    <scope>NUCLEOTIDE SEQUENCE [LARGE SCALE GENOMIC DNA]</scope>
    <source>
        <strain evidence="13">DSM 13744 / JCM 10971 / SI</strain>
    </source>
</reference>
<dbReference type="HOGENOM" id="CLU_029243_2_2_9"/>
<comment type="function">
    <text evidence="11">Peptidoglycan polymerase that is essential for cell wall elongation.</text>
</comment>
<dbReference type="KEGG" id="pth:PTH_0824"/>
<dbReference type="GO" id="GO:0008955">
    <property type="term" value="F:peptidoglycan glycosyltransferase activity"/>
    <property type="evidence" value="ECO:0007669"/>
    <property type="project" value="UniProtKB-UniRule"/>
</dbReference>
<feature type="transmembrane region" description="Helical" evidence="11">
    <location>
        <begin position="328"/>
        <end position="346"/>
    </location>
</feature>
<dbReference type="InterPro" id="IPR018365">
    <property type="entry name" value="Cell_cycle_FtsW-rel_CS"/>
</dbReference>
<evidence type="ECO:0000313" key="12">
    <source>
        <dbReference type="EMBL" id="BAF59005.1"/>
    </source>
</evidence>
<comment type="pathway">
    <text evidence="11">Cell wall biogenesis; peptidoglycan biosynthesis.</text>
</comment>
<dbReference type="NCBIfam" id="NF037961">
    <property type="entry name" value="RodA_shape"/>
    <property type="match status" value="1"/>
</dbReference>
<dbReference type="GO" id="GO:0015648">
    <property type="term" value="F:lipid-linked peptidoglycan transporter activity"/>
    <property type="evidence" value="ECO:0007669"/>
    <property type="project" value="TreeGrafter"/>
</dbReference>
<evidence type="ECO:0000256" key="1">
    <source>
        <dbReference type="ARBA" id="ARBA00004141"/>
    </source>
</evidence>
<gene>
    <name evidence="12" type="primary">FtsW</name>
    <name evidence="11" type="synonym">rodA</name>
    <name evidence="12" type="ordered locus">PTH_0824</name>
</gene>
<evidence type="ECO:0000256" key="10">
    <source>
        <dbReference type="ARBA" id="ARBA00023316"/>
    </source>
</evidence>
<dbReference type="GO" id="GO:0032153">
    <property type="term" value="C:cell division site"/>
    <property type="evidence" value="ECO:0007669"/>
    <property type="project" value="TreeGrafter"/>
</dbReference>
<evidence type="ECO:0000256" key="4">
    <source>
        <dbReference type="ARBA" id="ARBA00022679"/>
    </source>
</evidence>
<dbReference type="NCBIfam" id="TIGR02210">
    <property type="entry name" value="rodA_shape"/>
    <property type="match status" value="1"/>
</dbReference>
<dbReference type="STRING" id="370438.PTH_0824"/>
<feature type="transmembrane region" description="Helical" evidence="11">
    <location>
        <begin position="61"/>
        <end position="78"/>
    </location>
</feature>
<dbReference type="AlphaFoldDB" id="A5D435"/>
<dbReference type="Pfam" id="PF01098">
    <property type="entry name" value="FTSW_RODA_SPOVE"/>
    <property type="match status" value="1"/>
</dbReference>
<feature type="transmembrane region" description="Helical" evidence="11">
    <location>
        <begin position="366"/>
        <end position="386"/>
    </location>
</feature>
<feature type="transmembrane region" description="Helical" evidence="11">
    <location>
        <begin position="153"/>
        <end position="170"/>
    </location>
</feature>
<proteinExistence type="inferred from homology"/>
<dbReference type="EMBL" id="AP009389">
    <property type="protein sequence ID" value="BAF59005.1"/>
    <property type="molecule type" value="Genomic_DNA"/>
</dbReference>
<dbReference type="PANTHER" id="PTHR30474:SF1">
    <property type="entry name" value="PEPTIDOGLYCAN GLYCOSYLTRANSFERASE MRDB"/>
    <property type="match status" value="1"/>
</dbReference>
<dbReference type="GO" id="GO:0009252">
    <property type="term" value="P:peptidoglycan biosynthetic process"/>
    <property type="evidence" value="ECO:0007669"/>
    <property type="project" value="UniProtKB-UniRule"/>
</dbReference>
<evidence type="ECO:0000313" key="13">
    <source>
        <dbReference type="Proteomes" id="UP000006556"/>
    </source>
</evidence>
<evidence type="ECO:0000256" key="6">
    <source>
        <dbReference type="ARBA" id="ARBA00022960"/>
    </source>
</evidence>
<keyword evidence="8 11" id="KW-1133">Transmembrane helix</keyword>
<dbReference type="GO" id="GO:0071555">
    <property type="term" value="P:cell wall organization"/>
    <property type="evidence" value="ECO:0007669"/>
    <property type="project" value="UniProtKB-KW"/>
</dbReference>